<evidence type="ECO:0000313" key="4">
    <source>
        <dbReference type="Proteomes" id="UP000030669"/>
    </source>
</evidence>
<protein>
    <recommendedName>
        <fullName evidence="2">Aip3p/Bud6 N-terminal domain-containing protein</fullName>
    </recommendedName>
</protein>
<feature type="compositionally biased region" description="Low complexity" evidence="1">
    <location>
        <begin position="10"/>
        <end position="30"/>
    </location>
</feature>
<reference evidence="3 4" key="1">
    <citation type="journal article" date="2012" name="Science">
        <title>The Paleozoic origin of enzymatic lignin decomposition reconstructed from 31 fungal genomes.</title>
        <authorList>
            <person name="Floudas D."/>
            <person name="Binder M."/>
            <person name="Riley R."/>
            <person name="Barry K."/>
            <person name="Blanchette R.A."/>
            <person name="Henrissat B."/>
            <person name="Martinez A.T."/>
            <person name="Otillar R."/>
            <person name="Spatafora J.W."/>
            <person name="Yadav J.S."/>
            <person name="Aerts A."/>
            <person name="Benoit I."/>
            <person name="Boyd A."/>
            <person name="Carlson A."/>
            <person name="Copeland A."/>
            <person name="Coutinho P.M."/>
            <person name="de Vries R.P."/>
            <person name="Ferreira P."/>
            <person name="Findley K."/>
            <person name="Foster B."/>
            <person name="Gaskell J."/>
            <person name="Glotzer D."/>
            <person name="Gorecki P."/>
            <person name="Heitman J."/>
            <person name="Hesse C."/>
            <person name="Hori C."/>
            <person name="Igarashi K."/>
            <person name="Jurgens J.A."/>
            <person name="Kallen N."/>
            <person name="Kersten P."/>
            <person name="Kohler A."/>
            <person name="Kuees U."/>
            <person name="Kumar T.K.A."/>
            <person name="Kuo A."/>
            <person name="LaButti K."/>
            <person name="Larrondo L.F."/>
            <person name="Lindquist E."/>
            <person name="Ling A."/>
            <person name="Lombard V."/>
            <person name="Lucas S."/>
            <person name="Lundell T."/>
            <person name="Martin R."/>
            <person name="McLaughlin D.J."/>
            <person name="Morgenstern I."/>
            <person name="Morin E."/>
            <person name="Murat C."/>
            <person name="Nagy L.G."/>
            <person name="Nolan M."/>
            <person name="Ohm R.A."/>
            <person name="Patyshakuliyeva A."/>
            <person name="Rokas A."/>
            <person name="Ruiz-Duenas F.J."/>
            <person name="Sabat G."/>
            <person name="Salamov A."/>
            <person name="Samejima M."/>
            <person name="Schmutz J."/>
            <person name="Slot J.C."/>
            <person name="St John F."/>
            <person name="Stenlid J."/>
            <person name="Sun H."/>
            <person name="Sun S."/>
            <person name="Syed K."/>
            <person name="Tsang A."/>
            <person name="Wiebenga A."/>
            <person name="Young D."/>
            <person name="Pisabarro A."/>
            <person name="Eastwood D.C."/>
            <person name="Martin F."/>
            <person name="Cullen D."/>
            <person name="Grigoriev I.V."/>
            <person name="Hibbett D.S."/>
        </authorList>
    </citation>
    <scope>NUCLEOTIDE SEQUENCE [LARGE SCALE GENOMIC DNA]</scope>
    <source>
        <strain evidence="3 4">ATCC 11539</strain>
    </source>
</reference>
<gene>
    <name evidence="3" type="ORF">GLOTRDRAFT_128492</name>
</gene>
<dbReference type="PANTHER" id="PTHR22741">
    <property type="entry name" value="P140CAP/SNIP-RELATED"/>
    <property type="match status" value="1"/>
</dbReference>
<dbReference type="AlphaFoldDB" id="S7RPR1"/>
<dbReference type="InterPro" id="IPR051825">
    <property type="entry name" value="SRCIN1"/>
</dbReference>
<dbReference type="eggNOG" id="ENOG502SR60">
    <property type="taxonomic scope" value="Eukaryota"/>
</dbReference>
<proteinExistence type="predicted"/>
<dbReference type="GO" id="GO:0030010">
    <property type="term" value="P:establishment of cell polarity"/>
    <property type="evidence" value="ECO:0007669"/>
    <property type="project" value="TreeGrafter"/>
</dbReference>
<dbReference type="InterPro" id="IPR056279">
    <property type="entry name" value="Aip3p_Bud6_N"/>
</dbReference>
<dbReference type="OMA" id="QFNTTIH"/>
<dbReference type="Proteomes" id="UP000030669">
    <property type="component" value="Unassembled WGS sequence"/>
</dbReference>
<dbReference type="GO" id="GO:0005737">
    <property type="term" value="C:cytoplasm"/>
    <property type="evidence" value="ECO:0007669"/>
    <property type="project" value="TreeGrafter"/>
</dbReference>
<dbReference type="OrthoDB" id="783096at2759"/>
<keyword evidence="4" id="KW-1185">Reference proteome</keyword>
<evidence type="ECO:0000259" key="2">
    <source>
        <dbReference type="Pfam" id="PF23153"/>
    </source>
</evidence>
<dbReference type="KEGG" id="gtr:GLOTRDRAFT_128492"/>
<evidence type="ECO:0000256" key="1">
    <source>
        <dbReference type="SAM" id="MobiDB-lite"/>
    </source>
</evidence>
<dbReference type="PANTHER" id="PTHR22741:SF10">
    <property type="entry name" value="COILED-COIL DOMAIN-CONTAINING PROTEIN CG32809"/>
    <property type="match status" value="1"/>
</dbReference>
<feature type="region of interest" description="Disordered" evidence="1">
    <location>
        <begin position="1"/>
        <end position="33"/>
    </location>
</feature>
<feature type="domain" description="Aip3p/Bud6 N-terminal" evidence="2">
    <location>
        <begin position="39"/>
        <end position="146"/>
    </location>
</feature>
<dbReference type="EMBL" id="KB469300">
    <property type="protein sequence ID" value="EPQ56550.1"/>
    <property type="molecule type" value="Genomic_DNA"/>
</dbReference>
<dbReference type="HOGENOM" id="CLU_128311_0_0_1"/>
<dbReference type="RefSeq" id="XP_007865264.1">
    <property type="nucleotide sequence ID" value="XM_007867073.1"/>
</dbReference>
<name>S7RPR1_GLOTA</name>
<dbReference type="GeneID" id="19301742"/>
<evidence type="ECO:0000313" key="3">
    <source>
        <dbReference type="EMBL" id="EPQ56550.1"/>
    </source>
</evidence>
<dbReference type="Pfam" id="PF23153">
    <property type="entry name" value="Aip3p_Bud6_N"/>
    <property type="match status" value="1"/>
</dbReference>
<sequence length="152" mass="17030">MSGSAYQRFGYASSSPGGSSTDSRRQQSSSATPIVDVPTAVQNLLLATTRLQDVLRKWSEMRASETQVSDVYVQLGNEFNTMVTAFARHNIDMSEIYAVPRELRAVLEQCLAEDPSPQVLEQYMPAVRTILYHLLEGLKNKQNDYKRAAGRR</sequence>
<dbReference type="GO" id="GO:0051286">
    <property type="term" value="C:cell tip"/>
    <property type="evidence" value="ECO:0007669"/>
    <property type="project" value="TreeGrafter"/>
</dbReference>
<accession>S7RPR1</accession>
<organism evidence="3 4">
    <name type="scientific">Gloeophyllum trabeum (strain ATCC 11539 / FP-39264 / Madison 617)</name>
    <name type="common">Brown rot fungus</name>
    <dbReference type="NCBI Taxonomy" id="670483"/>
    <lineage>
        <taxon>Eukaryota</taxon>
        <taxon>Fungi</taxon>
        <taxon>Dikarya</taxon>
        <taxon>Basidiomycota</taxon>
        <taxon>Agaricomycotina</taxon>
        <taxon>Agaricomycetes</taxon>
        <taxon>Gloeophyllales</taxon>
        <taxon>Gloeophyllaceae</taxon>
        <taxon>Gloeophyllum</taxon>
    </lineage>
</organism>